<organism evidence="1">
    <name type="scientific">Phytobacter massiliensis</name>
    <dbReference type="NCBI Taxonomy" id="1485952"/>
    <lineage>
        <taxon>Bacteria</taxon>
        <taxon>Pseudomonadati</taxon>
        <taxon>Pseudomonadota</taxon>
        <taxon>Gammaproteobacteria</taxon>
        <taxon>Enterobacterales</taxon>
        <taxon>Enterobacteriaceae</taxon>
        <taxon>Phytobacter</taxon>
    </lineage>
</organism>
<sequence>MMSAFQELKQNVTQFRLVASVRQPPDTHKKRITGALPLTEESIVE</sequence>
<dbReference type="AlphaFoldDB" id="A0A6N3HBN9"/>
<gene>
    <name evidence="1" type="ORF">EMLFYP7_03759</name>
</gene>
<dbReference type="EMBL" id="CACRTZ010000037">
    <property type="protein sequence ID" value="VYU73600.1"/>
    <property type="molecule type" value="Genomic_DNA"/>
</dbReference>
<accession>A0A6N3HBN9</accession>
<dbReference type="RefSeq" id="WP_154657532.1">
    <property type="nucleotide sequence ID" value="NZ_CABKSF010000001.1"/>
</dbReference>
<reference evidence="1" key="1">
    <citation type="submission" date="2019-11" db="EMBL/GenBank/DDBJ databases">
        <authorList>
            <person name="Feng L."/>
        </authorList>
    </citation>
    <scope>NUCLEOTIDE SEQUENCE</scope>
    <source>
        <strain evidence="1">EMassiliensisLFYP7</strain>
    </source>
</reference>
<protein>
    <submittedName>
        <fullName evidence="1">Uncharacterized protein</fullName>
    </submittedName>
</protein>
<evidence type="ECO:0000313" key="1">
    <source>
        <dbReference type="EMBL" id="VYU73600.1"/>
    </source>
</evidence>
<name>A0A6N3HBN9_9ENTR</name>
<proteinExistence type="predicted"/>